<keyword evidence="9" id="KW-0808">Transferase</keyword>
<evidence type="ECO:0000256" key="9">
    <source>
        <dbReference type="ARBA" id="ARBA00022679"/>
    </source>
</evidence>
<keyword evidence="19" id="KW-0812">Transmembrane</keyword>
<dbReference type="CDD" id="cd16917">
    <property type="entry name" value="HATPase_UhpB-NarQ-NarX-like"/>
    <property type="match status" value="1"/>
</dbReference>
<dbReference type="SUPFAM" id="SSF55874">
    <property type="entry name" value="ATPase domain of HSP90 chaperone/DNA topoisomerase II/histidine kinase"/>
    <property type="match status" value="1"/>
</dbReference>
<proteinExistence type="predicted"/>
<accession>A0ABS0P0D8</accession>
<comment type="function">
    <text evidence="17">Member of the two-component regulatory system NreB/NreC involved in the control of dissimilatory nitrate/nitrite reduction in response to oxygen. NreB functions as a direct oxygen sensor histidine kinase which is autophosphorylated, in the absence of oxygen, probably at the conserved histidine residue, and transfers its phosphate group probably to a conserved aspartate residue of NreC. NreB/NreC activates the expression of the nitrate (narGHJI) and nitrite (nir) reductase operons, as well as the putative nitrate transporter gene narT.</text>
</comment>
<evidence type="ECO:0000256" key="1">
    <source>
        <dbReference type="ARBA" id="ARBA00000085"/>
    </source>
</evidence>
<dbReference type="Proteomes" id="UP001194539">
    <property type="component" value="Unassembled WGS sequence"/>
</dbReference>
<keyword evidence="13 21" id="KW-0067">ATP-binding</keyword>
<evidence type="ECO:0000256" key="14">
    <source>
        <dbReference type="ARBA" id="ARBA00023004"/>
    </source>
</evidence>
<dbReference type="InterPro" id="IPR004358">
    <property type="entry name" value="Sig_transdc_His_kin-like_C"/>
</dbReference>
<dbReference type="Gene3D" id="3.30.450.20">
    <property type="entry name" value="PAS domain"/>
    <property type="match status" value="2"/>
</dbReference>
<dbReference type="EMBL" id="JACEGD010000009">
    <property type="protein sequence ID" value="MBH5386731.1"/>
    <property type="molecule type" value="Genomic_DNA"/>
</dbReference>
<evidence type="ECO:0000256" key="11">
    <source>
        <dbReference type="ARBA" id="ARBA00022741"/>
    </source>
</evidence>
<dbReference type="InterPro" id="IPR035965">
    <property type="entry name" value="PAS-like_dom_sf"/>
</dbReference>
<dbReference type="Pfam" id="PF02518">
    <property type="entry name" value="HATPase_c"/>
    <property type="match status" value="1"/>
</dbReference>
<evidence type="ECO:0000256" key="5">
    <source>
        <dbReference type="ARBA" id="ARBA00017322"/>
    </source>
</evidence>
<evidence type="ECO:0000256" key="15">
    <source>
        <dbReference type="ARBA" id="ARBA00023012"/>
    </source>
</evidence>
<sequence>MLLIMAAAIPLVLFAGWVVFLNARQERTDSRLAALETLDRVVTRISSDLALQVQIAETLAASASLDTSDLSSFYVEALRVKETRPLWETIELVDPKGNQVLNLLRPIGADLGATADRENFERILTTRKAAIGGIGPLGPISGKRLVALRAPVERNGDLRFVLTVALVPDAVSQILKSAGAPPGWVGVVVDGKGNIVARTVAEQFELGRPASASVREAIAQGSQGSYVGTTLEGAKVDSIYKGLPGTGGWSVHLAIPTDQLDAPVRRSAIFLASGGAVSLALGLALVWFTARDISQRRVEQEAQAALALRQSEERRRLMVDAADLGVFSWNVPTGEVIASPRALDMLKIINSAATGDVSLPFETLLTGIDPADRASFEKILLQSRKSDAVAAEFRTAPPDGRWLRASGRSSRIDGYNAEVIIGVLLDIDEMKRAEFDRQRLLRRLGDAEENERRRISRELHDQIGQTVTGLLLGLKNLEQSLATTSSDPAQVDKLHWLQGLASGIGRDIHEIAADLRPTALDDLGLHRAIEAFCAEWTRRFGISTDVQLIGPADRLPIEVEIALYRAIQEALNNVAKHGNARNVSLVFDRRKDELRVIVEDDGIGFDPSKLSGLNASRLGLSVMEERLALLGGSLTVESAPNIGTTLFMTVPLSGQDAGS</sequence>
<dbReference type="CDD" id="cd18774">
    <property type="entry name" value="PDC2_HK_sensor"/>
    <property type="match status" value="1"/>
</dbReference>
<dbReference type="Pfam" id="PF07730">
    <property type="entry name" value="HisKA_3"/>
    <property type="match status" value="1"/>
</dbReference>
<evidence type="ECO:0000256" key="3">
    <source>
        <dbReference type="ARBA" id="ARBA00004496"/>
    </source>
</evidence>
<dbReference type="InterPro" id="IPR036890">
    <property type="entry name" value="HATPase_C_sf"/>
</dbReference>
<dbReference type="Gene3D" id="3.30.565.10">
    <property type="entry name" value="Histidine kinase-like ATPase, C-terminal domain"/>
    <property type="match status" value="1"/>
</dbReference>
<evidence type="ECO:0000256" key="16">
    <source>
        <dbReference type="ARBA" id="ARBA00023014"/>
    </source>
</evidence>
<keyword evidence="8" id="KW-0597">Phosphoprotein</keyword>
<comment type="subcellular location">
    <subcellularLocation>
        <location evidence="3">Cytoplasm</location>
    </subcellularLocation>
</comment>
<dbReference type="InterPro" id="IPR011712">
    <property type="entry name" value="Sig_transdc_His_kin_sub3_dim/P"/>
</dbReference>
<feature type="transmembrane region" description="Helical" evidence="19">
    <location>
        <begin position="6"/>
        <end position="23"/>
    </location>
</feature>
<keyword evidence="7" id="KW-0963">Cytoplasm</keyword>
<dbReference type="PRINTS" id="PR00344">
    <property type="entry name" value="BCTRLSENSOR"/>
</dbReference>
<keyword evidence="14" id="KW-0408">Iron</keyword>
<gene>
    <name evidence="21" type="ORF">H1B27_10620</name>
</gene>
<evidence type="ECO:0000313" key="21">
    <source>
        <dbReference type="EMBL" id="MBH5386731.1"/>
    </source>
</evidence>
<keyword evidence="19" id="KW-0472">Membrane</keyword>
<keyword evidence="12" id="KW-0418">Kinase</keyword>
<dbReference type="PANTHER" id="PTHR24421:SF10">
    <property type="entry name" value="NITRATE_NITRITE SENSOR PROTEIN NARQ"/>
    <property type="match status" value="1"/>
</dbReference>
<comment type="cofactor">
    <cofactor evidence="2">
        <name>[4Fe-4S] cluster</name>
        <dbReference type="ChEBI" id="CHEBI:49883"/>
    </cofactor>
</comment>
<dbReference type="Gene3D" id="1.20.5.1930">
    <property type="match status" value="1"/>
</dbReference>
<keyword evidence="11" id="KW-0547">Nucleotide-binding</keyword>
<dbReference type="SUPFAM" id="SSF55785">
    <property type="entry name" value="PYP-like sensor domain (PAS domain)"/>
    <property type="match status" value="1"/>
</dbReference>
<evidence type="ECO:0000256" key="19">
    <source>
        <dbReference type="SAM" id="Phobius"/>
    </source>
</evidence>
<reference evidence="21 22" key="1">
    <citation type="submission" date="2020-07" db="EMBL/GenBank/DDBJ databases">
        <title>Bradyrhizobium diversity isolated from nodules of indigenous legumes of Western Australia.</title>
        <authorList>
            <person name="Klepa M.S."/>
        </authorList>
    </citation>
    <scope>NUCLEOTIDE SEQUENCE [LARGE SCALE GENOMIC DNA]</scope>
    <source>
        <strain evidence="21 22">CNPSo 4019</strain>
    </source>
</reference>
<feature type="transmembrane region" description="Helical" evidence="19">
    <location>
        <begin position="268"/>
        <end position="290"/>
    </location>
</feature>
<dbReference type="PROSITE" id="PS50109">
    <property type="entry name" value="HIS_KIN"/>
    <property type="match status" value="1"/>
</dbReference>
<dbReference type="InterPro" id="IPR005467">
    <property type="entry name" value="His_kinase_dom"/>
</dbReference>
<organism evidence="21 22">
    <name type="scientific">Bradyrhizobium diversitatis</name>
    <dbReference type="NCBI Taxonomy" id="2755406"/>
    <lineage>
        <taxon>Bacteria</taxon>
        <taxon>Pseudomonadati</taxon>
        <taxon>Pseudomonadota</taxon>
        <taxon>Alphaproteobacteria</taxon>
        <taxon>Hyphomicrobiales</taxon>
        <taxon>Nitrobacteraceae</taxon>
        <taxon>Bradyrhizobium</taxon>
    </lineage>
</organism>
<dbReference type="GO" id="GO:0005524">
    <property type="term" value="F:ATP binding"/>
    <property type="evidence" value="ECO:0007669"/>
    <property type="project" value="UniProtKB-KW"/>
</dbReference>
<evidence type="ECO:0000256" key="13">
    <source>
        <dbReference type="ARBA" id="ARBA00022840"/>
    </source>
</evidence>
<keyword evidence="10" id="KW-0479">Metal-binding</keyword>
<protein>
    <recommendedName>
        <fullName evidence="5">Oxygen sensor histidine kinase NreB</fullName>
        <ecNumber evidence="4">2.7.13.3</ecNumber>
    </recommendedName>
    <alternativeName>
        <fullName evidence="18">Nitrogen regulation protein B</fullName>
    </alternativeName>
</protein>
<evidence type="ECO:0000256" key="18">
    <source>
        <dbReference type="ARBA" id="ARBA00030800"/>
    </source>
</evidence>
<evidence type="ECO:0000256" key="6">
    <source>
        <dbReference type="ARBA" id="ARBA00022485"/>
    </source>
</evidence>
<evidence type="ECO:0000256" key="17">
    <source>
        <dbReference type="ARBA" id="ARBA00024827"/>
    </source>
</evidence>
<evidence type="ECO:0000259" key="20">
    <source>
        <dbReference type="PROSITE" id="PS50109"/>
    </source>
</evidence>
<evidence type="ECO:0000256" key="7">
    <source>
        <dbReference type="ARBA" id="ARBA00022490"/>
    </source>
</evidence>
<evidence type="ECO:0000256" key="8">
    <source>
        <dbReference type="ARBA" id="ARBA00022553"/>
    </source>
</evidence>
<feature type="domain" description="Histidine kinase" evidence="20">
    <location>
        <begin position="563"/>
        <end position="654"/>
    </location>
</feature>
<evidence type="ECO:0000256" key="10">
    <source>
        <dbReference type="ARBA" id="ARBA00022723"/>
    </source>
</evidence>
<keyword evidence="22" id="KW-1185">Reference proteome</keyword>
<dbReference type="SMART" id="SM00387">
    <property type="entry name" value="HATPase_c"/>
    <property type="match status" value="1"/>
</dbReference>
<evidence type="ECO:0000256" key="12">
    <source>
        <dbReference type="ARBA" id="ARBA00022777"/>
    </source>
</evidence>
<dbReference type="PANTHER" id="PTHR24421">
    <property type="entry name" value="NITRATE/NITRITE SENSOR PROTEIN NARX-RELATED"/>
    <property type="match status" value="1"/>
</dbReference>
<keyword evidence="6" id="KW-0004">4Fe-4S</keyword>
<comment type="catalytic activity">
    <reaction evidence="1">
        <text>ATP + protein L-histidine = ADP + protein N-phospho-L-histidine.</text>
        <dbReference type="EC" id="2.7.13.3"/>
    </reaction>
</comment>
<comment type="caution">
    <text evidence="21">The sequence shown here is derived from an EMBL/GenBank/DDBJ whole genome shotgun (WGS) entry which is preliminary data.</text>
</comment>
<evidence type="ECO:0000313" key="22">
    <source>
        <dbReference type="Proteomes" id="UP001194539"/>
    </source>
</evidence>
<dbReference type="InterPro" id="IPR003594">
    <property type="entry name" value="HATPase_dom"/>
</dbReference>
<keyword evidence="16" id="KW-0411">Iron-sulfur</keyword>
<evidence type="ECO:0000256" key="4">
    <source>
        <dbReference type="ARBA" id="ARBA00012438"/>
    </source>
</evidence>
<keyword evidence="15" id="KW-0902">Two-component regulatory system</keyword>
<dbReference type="EC" id="2.7.13.3" evidence="4"/>
<evidence type="ECO:0000256" key="2">
    <source>
        <dbReference type="ARBA" id="ARBA00001966"/>
    </source>
</evidence>
<keyword evidence="19" id="KW-1133">Transmembrane helix</keyword>
<dbReference type="InterPro" id="IPR050482">
    <property type="entry name" value="Sensor_HK_TwoCompSys"/>
</dbReference>
<name>A0ABS0P0D8_9BRAD</name>